<dbReference type="NCBIfam" id="TIGR02216">
    <property type="entry name" value="phage_TIGR02216"/>
    <property type="match status" value="1"/>
</dbReference>
<evidence type="ECO:0000313" key="1">
    <source>
        <dbReference type="EMBL" id="MBO0661837.1"/>
    </source>
</evidence>
<name>A0A939JVC2_9HYPH</name>
<keyword evidence="2" id="KW-1185">Reference proteome</keyword>
<accession>A0A939JVC2</accession>
<dbReference type="InterPro" id="IPR011739">
    <property type="entry name" value="GTA_rcc01693"/>
</dbReference>
<dbReference type="Pfam" id="PF09550">
    <property type="entry name" value="Phage_TAC_6"/>
    <property type="match status" value="1"/>
</dbReference>
<proteinExistence type="predicted"/>
<sequence>MIAFPWEDAMAFGFGVLKLSSAAFWSLTPRELASAAGLGRHVGIAPSAADLLALMRRFPDEAR</sequence>
<dbReference type="Proteomes" id="UP000664122">
    <property type="component" value="Unassembled WGS sequence"/>
</dbReference>
<evidence type="ECO:0000313" key="2">
    <source>
        <dbReference type="Proteomes" id="UP000664122"/>
    </source>
</evidence>
<dbReference type="InterPro" id="IPR019056">
    <property type="entry name" value="Phage_TAC_6"/>
</dbReference>
<organism evidence="1 2">
    <name type="scientific">Jiella flava</name>
    <dbReference type="NCBI Taxonomy" id="2816857"/>
    <lineage>
        <taxon>Bacteria</taxon>
        <taxon>Pseudomonadati</taxon>
        <taxon>Pseudomonadota</taxon>
        <taxon>Alphaproteobacteria</taxon>
        <taxon>Hyphomicrobiales</taxon>
        <taxon>Aurantimonadaceae</taxon>
        <taxon>Jiella</taxon>
    </lineage>
</organism>
<reference evidence="1" key="1">
    <citation type="submission" date="2021-03" db="EMBL/GenBank/DDBJ databases">
        <title>Whole genome sequence of Jiella sp. CQZ9-1.</title>
        <authorList>
            <person name="Tuo L."/>
        </authorList>
    </citation>
    <scope>NUCLEOTIDE SEQUENCE</scope>
    <source>
        <strain evidence="1">CQZ9-1</strain>
    </source>
</reference>
<protein>
    <submittedName>
        <fullName evidence="1">Phage tail assembly chaperone</fullName>
    </submittedName>
</protein>
<dbReference type="EMBL" id="JAFMPP010000002">
    <property type="protein sequence ID" value="MBO0661837.1"/>
    <property type="molecule type" value="Genomic_DNA"/>
</dbReference>
<dbReference type="AlphaFoldDB" id="A0A939JVC2"/>
<comment type="caution">
    <text evidence="1">The sequence shown here is derived from an EMBL/GenBank/DDBJ whole genome shotgun (WGS) entry which is preliminary data.</text>
</comment>
<gene>
    <name evidence="1" type="ORF">J1C48_04550</name>
</gene>